<keyword evidence="3" id="KW-0862">Zinc</keyword>
<keyword evidence="4" id="KW-0238">DNA-binding</keyword>
<evidence type="ECO:0000256" key="4">
    <source>
        <dbReference type="ARBA" id="ARBA00023125"/>
    </source>
</evidence>
<evidence type="ECO:0000256" key="5">
    <source>
        <dbReference type="SAM" id="Coils"/>
    </source>
</evidence>
<evidence type="ECO:0000256" key="3">
    <source>
        <dbReference type="ARBA" id="ARBA00022833"/>
    </source>
</evidence>
<proteinExistence type="predicted"/>
<keyword evidence="8" id="KW-1185">Reference proteome</keyword>
<feature type="coiled-coil region" evidence="5">
    <location>
        <begin position="197"/>
        <end position="238"/>
    </location>
</feature>
<reference evidence="7 8" key="1">
    <citation type="journal article" date="2023" name="Nucleic Acids Res.">
        <title>The hologenome of Daphnia magna reveals possible DNA methylation and microbiome-mediated evolution of the host genome.</title>
        <authorList>
            <person name="Chaturvedi A."/>
            <person name="Li X."/>
            <person name="Dhandapani V."/>
            <person name="Marshall H."/>
            <person name="Kissane S."/>
            <person name="Cuenca-Cambronero M."/>
            <person name="Asole G."/>
            <person name="Calvet F."/>
            <person name="Ruiz-Romero M."/>
            <person name="Marangio P."/>
            <person name="Guigo R."/>
            <person name="Rago D."/>
            <person name="Mirbahai L."/>
            <person name="Eastwood N."/>
            <person name="Colbourne J.K."/>
            <person name="Zhou J."/>
            <person name="Mallon E."/>
            <person name="Orsini L."/>
        </authorList>
    </citation>
    <scope>NUCLEOTIDE SEQUENCE [LARGE SCALE GENOMIC DNA]</scope>
    <source>
        <strain evidence="7">LRV0_1</strain>
    </source>
</reference>
<accession>A0ABQ9Z8Y9</accession>
<dbReference type="Proteomes" id="UP001234178">
    <property type="component" value="Unassembled WGS sequence"/>
</dbReference>
<evidence type="ECO:0000313" key="8">
    <source>
        <dbReference type="Proteomes" id="UP001234178"/>
    </source>
</evidence>
<comment type="caution">
    <text evidence="7">The sequence shown here is derived from an EMBL/GenBank/DDBJ whole genome shotgun (WGS) entry which is preliminary data.</text>
</comment>
<keyword evidence="2" id="KW-0863">Zinc-finger</keyword>
<dbReference type="EMBL" id="JAOYFB010000003">
    <property type="protein sequence ID" value="KAK4009357.1"/>
    <property type="molecule type" value="Genomic_DNA"/>
</dbReference>
<dbReference type="PANTHER" id="PTHR23080">
    <property type="entry name" value="THAP DOMAIN PROTEIN"/>
    <property type="match status" value="1"/>
</dbReference>
<name>A0ABQ9Z8Y9_9CRUS</name>
<organism evidence="7 8">
    <name type="scientific">Daphnia magna</name>
    <dbReference type="NCBI Taxonomy" id="35525"/>
    <lineage>
        <taxon>Eukaryota</taxon>
        <taxon>Metazoa</taxon>
        <taxon>Ecdysozoa</taxon>
        <taxon>Arthropoda</taxon>
        <taxon>Crustacea</taxon>
        <taxon>Branchiopoda</taxon>
        <taxon>Diplostraca</taxon>
        <taxon>Cladocera</taxon>
        <taxon>Anomopoda</taxon>
        <taxon>Daphniidae</taxon>
        <taxon>Daphnia</taxon>
    </lineage>
</organism>
<evidence type="ECO:0000259" key="6">
    <source>
        <dbReference type="SMART" id="SM00980"/>
    </source>
</evidence>
<keyword evidence="1" id="KW-0479">Metal-binding</keyword>
<feature type="domain" description="THAP-type" evidence="6">
    <location>
        <begin position="3"/>
        <end position="92"/>
    </location>
</feature>
<dbReference type="Pfam" id="PF05485">
    <property type="entry name" value="THAP"/>
    <property type="match status" value="1"/>
</dbReference>
<evidence type="ECO:0000313" key="7">
    <source>
        <dbReference type="EMBL" id="KAK4009357.1"/>
    </source>
</evidence>
<protein>
    <recommendedName>
        <fullName evidence="6">THAP-type domain-containing protein</fullName>
    </recommendedName>
</protein>
<dbReference type="InterPro" id="IPR006612">
    <property type="entry name" value="THAP_Znf"/>
</dbReference>
<dbReference type="SUPFAM" id="SSF57716">
    <property type="entry name" value="Glucocorticoid receptor-like (DNA-binding domain)"/>
    <property type="match status" value="1"/>
</dbReference>
<evidence type="ECO:0000256" key="1">
    <source>
        <dbReference type="ARBA" id="ARBA00022723"/>
    </source>
</evidence>
<keyword evidence="5" id="KW-0175">Coiled coil</keyword>
<dbReference type="SMART" id="SM00980">
    <property type="entry name" value="THAP"/>
    <property type="match status" value="1"/>
</dbReference>
<gene>
    <name evidence="7" type="ORF">OUZ56_018474</name>
</gene>
<evidence type="ECO:0000256" key="2">
    <source>
        <dbReference type="ARBA" id="ARBA00022771"/>
    </source>
</evidence>
<sequence>MSWRCCVSGCGSEGVPLFRIPKFNESLKTALKEKKKERRIVWLQKLNVKECDLNNNTRVCSRHFASGRPCKNSFDNSHPDWAPSLHVRNSVFDRVVQRNISRHSRRLERESRTLEQINAVVNNGKSAASRQDNDVPNAVVNNEHDHYEIPLVSDMLESGSNDFASEQVPNFFGVEISDECNNGVENQHEATGVYKMLELMTRERDCLLVENEKLRRMNEQLTASEKTLQQQVNNVNERGKCQLFTEISVDEKKCLLFYTGLNTFTLFMICSNVLDSLSSLLECRLMFLCTTLSKMEFLMCSEGAQSG</sequence>